<keyword evidence="6" id="KW-0418">Kinase</keyword>
<dbReference type="Gene3D" id="3.30.565.10">
    <property type="entry name" value="Histidine kinase-like ATPase, C-terminal domain"/>
    <property type="match status" value="1"/>
</dbReference>
<dbReference type="Pfam" id="PF02518">
    <property type="entry name" value="HATPase_c"/>
    <property type="match status" value="1"/>
</dbReference>
<dbReference type="PROSITE" id="PS50110">
    <property type="entry name" value="RESPONSE_REGULATORY"/>
    <property type="match status" value="1"/>
</dbReference>
<dbReference type="InterPro" id="IPR000700">
    <property type="entry name" value="PAS-assoc_C"/>
</dbReference>
<organism evidence="14 15">
    <name type="scientific">Persicimonas caeni</name>
    <dbReference type="NCBI Taxonomy" id="2292766"/>
    <lineage>
        <taxon>Bacteria</taxon>
        <taxon>Deltaproteobacteria</taxon>
        <taxon>Bradymonadales</taxon>
        <taxon>Bradymonadaceae</taxon>
        <taxon>Persicimonas</taxon>
    </lineage>
</organism>
<proteinExistence type="predicted"/>
<evidence type="ECO:0000256" key="2">
    <source>
        <dbReference type="ARBA" id="ARBA00012438"/>
    </source>
</evidence>
<dbReference type="SUPFAM" id="SSF52172">
    <property type="entry name" value="CheY-like"/>
    <property type="match status" value="1"/>
</dbReference>
<dbReference type="PROSITE" id="PS50112">
    <property type="entry name" value="PAS"/>
    <property type="match status" value="1"/>
</dbReference>
<comment type="catalytic activity">
    <reaction evidence="1">
        <text>ATP + protein L-histidine = ADP + protein N-phospho-L-histidine.</text>
        <dbReference type="EC" id="2.7.13.3"/>
    </reaction>
</comment>
<dbReference type="SUPFAM" id="SSF55874">
    <property type="entry name" value="ATPase domain of HSP90 chaperone/DNA topoisomerase II/histidine kinase"/>
    <property type="match status" value="1"/>
</dbReference>
<evidence type="ECO:0000259" key="13">
    <source>
        <dbReference type="PROSITE" id="PS50113"/>
    </source>
</evidence>
<dbReference type="GO" id="GO:0005524">
    <property type="term" value="F:ATP binding"/>
    <property type="evidence" value="ECO:0007669"/>
    <property type="project" value="UniProtKB-KW"/>
</dbReference>
<dbReference type="InterPro" id="IPR003661">
    <property type="entry name" value="HisK_dim/P_dom"/>
</dbReference>
<evidence type="ECO:0000256" key="3">
    <source>
        <dbReference type="ARBA" id="ARBA00022553"/>
    </source>
</evidence>
<keyword evidence="15" id="KW-1185">Reference proteome</keyword>
<evidence type="ECO:0000256" key="6">
    <source>
        <dbReference type="ARBA" id="ARBA00022777"/>
    </source>
</evidence>
<accession>A0A5B8Y5Z0</accession>
<accession>A0A4Y6PV51</accession>
<dbReference type="InterPro" id="IPR000014">
    <property type="entry name" value="PAS"/>
</dbReference>
<dbReference type="InterPro" id="IPR005467">
    <property type="entry name" value="His_kinase_dom"/>
</dbReference>
<protein>
    <recommendedName>
        <fullName evidence="2">histidine kinase</fullName>
        <ecNumber evidence="2">2.7.13.3</ecNumber>
    </recommendedName>
</protein>
<evidence type="ECO:0000259" key="12">
    <source>
        <dbReference type="PROSITE" id="PS50112"/>
    </source>
</evidence>
<evidence type="ECO:0000256" key="9">
    <source>
        <dbReference type="PROSITE-ProRule" id="PRU00169"/>
    </source>
</evidence>
<dbReference type="NCBIfam" id="TIGR00229">
    <property type="entry name" value="sensory_box"/>
    <property type="match status" value="1"/>
</dbReference>
<dbReference type="Pfam" id="PF00072">
    <property type="entry name" value="Response_reg"/>
    <property type="match status" value="1"/>
</dbReference>
<dbReference type="GO" id="GO:0000155">
    <property type="term" value="F:phosphorelay sensor kinase activity"/>
    <property type="evidence" value="ECO:0007669"/>
    <property type="project" value="InterPro"/>
</dbReference>
<feature type="modified residue" description="4-aspartylphosphate" evidence="9">
    <location>
        <position position="590"/>
    </location>
</feature>
<dbReference type="Pfam" id="PF00512">
    <property type="entry name" value="HisKA"/>
    <property type="match status" value="1"/>
</dbReference>
<evidence type="ECO:0000313" key="15">
    <source>
        <dbReference type="Proteomes" id="UP000315995"/>
    </source>
</evidence>
<dbReference type="PANTHER" id="PTHR43065">
    <property type="entry name" value="SENSOR HISTIDINE KINASE"/>
    <property type="match status" value="1"/>
</dbReference>
<dbReference type="Pfam" id="PF00989">
    <property type="entry name" value="PAS"/>
    <property type="match status" value="1"/>
</dbReference>
<dbReference type="InterPro" id="IPR013767">
    <property type="entry name" value="PAS_fold"/>
</dbReference>
<dbReference type="Proteomes" id="UP000315995">
    <property type="component" value="Chromosome"/>
</dbReference>
<dbReference type="InterPro" id="IPR036097">
    <property type="entry name" value="HisK_dim/P_sf"/>
</dbReference>
<dbReference type="SUPFAM" id="SSF55785">
    <property type="entry name" value="PYP-like sensor domain (PAS domain)"/>
    <property type="match status" value="1"/>
</dbReference>
<dbReference type="CDD" id="cd00130">
    <property type="entry name" value="PAS"/>
    <property type="match status" value="1"/>
</dbReference>
<dbReference type="RefSeq" id="WP_141198467.1">
    <property type="nucleotide sequence ID" value="NZ_CP041186.1"/>
</dbReference>
<evidence type="ECO:0000256" key="4">
    <source>
        <dbReference type="ARBA" id="ARBA00022679"/>
    </source>
</evidence>
<evidence type="ECO:0000259" key="10">
    <source>
        <dbReference type="PROSITE" id="PS50109"/>
    </source>
</evidence>
<evidence type="ECO:0000313" key="14">
    <source>
        <dbReference type="EMBL" id="QDG51989.1"/>
    </source>
</evidence>
<feature type="domain" description="PAS" evidence="12">
    <location>
        <begin position="163"/>
        <end position="227"/>
    </location>
</feature>
<dbReference type="SUPFAM" id="SSF47384">
    <property type="entry name" value="Homodimeric domain of signal transducing histidine kinase"/>
    <property type="match status" value="1"/>
</dbReference>
<dbReference type="SMART" id="SM00091">
    <property type="entry name" value="PAS"/>
    <property type="match status" value="1"/>
</dbReference>
<dbReference type="PANTHER" id="PTHR43065:SF46">
    <property type="entry name" value="C4-DICARBOXYLATE TRANSPORT SENSOR PROTEIN DCTB"/>
    <property type="match status" value="1"/>
</dbReference>
<dbReference type="SMART" id="SM00388">
    <property type="entry name" value="HisKA"/>
    <property type="match status" value="1"/>
</dbReference>
<dbReference type="AlphaFoldDB" id="A0A4Y6PV51"/>
<dbReference type="SMART" id="SM00448">
    <property type="entry name" value="REC"/>
    <property type="match status" value="1"/>
</dbReference>
<sequence length="659" mass="72326">MKDEVTNTDEQPGSVEERLEQRSYELGERVKELSCLYDISQMLLETRSDELESVLERVVGRIPAGWQHPELAAARIRVGEVVCQTDGFAHTPWVQRQPFTVCEGVEGVIDGVVEVAYLDEPPERGGQVFIDEEAKLIEAIADRLSEAVRRAQAEERVRFQATLLEAVGEAVIATDLDGRVLYWNGRAEALFGWSEQEALGRNILEMNTPEDARERAEEILANVARGERWSGEFEVRRKDGTSFPAQVTSSPILDEAGRLVGVVGISRDLTERKAIEAQLRQAQKLEAVGRLAGGIAHDFNNMLTAIKGNTQLLREDVGGDEELIEHVGEIEQAARRAASLTRQLLAFSRQQVLQPEKLCLAEVVGAMKPMLERLIGEHIELDVRPQAGLGFVEADEGQLSQVVLNLVVNARDAMAGGGRVVVELDNVELDRPCEGVPVEVPEGRYVVLSVADEGHGIDDEVLNHIFDPFFTTKKDGSGLGLSTVYGIIKQSGGHVQVETELGEGTALHVYLPRAEVPPEATNPKPTKPPKRPPAAHAHTILVCEDEPVVRRLASRALSRQGYRVLVTKSGTEALDVLERADISIDVVVSDVVMPELGGLELAAIIDERWPQIRVLLISGYPSRDVLDADALEIATPFLPKPFGFDELCQKVAELLDVDG</sequence>
<dbReference type="SMART" id="SM00086">
    <property type="entry name" value="PAC"/>
    <property type="match status" value="1"/>
</dbReference>
<keyword evidence="3 9" id="KW-0597">Phosphoprotein</keyword>
<evidence type="ECO:0000256" key="1">
    <source>
        <dbReference type="ARBA" id="ARBA00000085"/>
    </source>
</evidence>
<feature type="domain" description="Response regulatory" evidence="11">
    <location>
        <begin position="539"/>
        <end position="655"/>
    </location>
</feature>
<evidence type="ECO:0000256" key="7">
    <source>
        <dbReference type="ARBA" id="ARBA00022840"/>
    </source>
</evidence>
<dbReference type="EC" id="2.7.13.3" evidence="2"/>
<keyword evidence="7" id="KW-0067">ATP-binding</keyword>
<reference evidence="14 15" key="1">
    <citation type="submission" date="2019-06" db="EMBL/GenBank/DDBJ databases">
        <title>Persicimonas caeni gen. nov., sp. nov., a predatory bacterium isolated from solar saltern.</title>
        <authorList>
            <person name="Wang S."/>
        </authorList>
    </citation>
    <scope>NUCLEOTIDE SEQUENCE [LARGE SCALE GENOMIC DNA]</scope>
    <source>
        <strain evidence="14 15">YN101</strain>
    </source>
</reference>
<dbReference type="InterPro" id="IPR003594">
    <property type="entry name" value="HATPase_dom"/>
</dbReference>
<dbReference type="InterPro" id="IPR004358">
    <property type="entry name" value="Sig_transdc_His_kin-like_C"/>
</dbReference>
<dbReference type="CDD" id="cd00082">
    <property type="entry name" value="HisKA"/>
    <property type="match status" value="1"/>
</dbReference>
<name>A0A4Y6PV51_PERCE</name>
<keyword evidence="8" id="KW-0902">Two-component regulatory system</keyword>
<dbReference type="SMART" id="SM00387">
    <property type="entry name" value="HATPase_c"/>
    <property type="match status" value="1"/>
</dbReference>
<dbReference type="PRINTS" id="PR00344">
    <property type="entry name" value="BCTRLSENSOR"/>
</dbReference>
<dbReference type="InterPro" id="IPR036890">
    <property type="entry name" value="HATPase_C_sf"/>
</dbReference>
<keyword evidence="4" id="KW-0808">Transferase</keyword>
<dbReference type="InterPro" id="IPR011006">
    <property type="entry name" value="CheY-like_superfamily"/>
</dbReference>
<dbReference type="EMBL" id="CP041186">
    <property type="protein sequence ID" value="QDG51989.1"/>
    <property type="molecule type" value="Genomic_DNA"/>
</dbReference>
<dbReference type="PROSITE" id="PS50109">
    <property type="entry name" value="HIS_KIN"/>
    <property type="match status" value="1"/>
</dbReference>
<keyword evidence="5" id="KW-0547">Nucleotide-binding</keyword>
<dbReference type="Gene3D" id="1.10.287.130">
    <property type="match status" value="1"/>
</dbReference>
<gene>
    <name evidence="14" type="ORF">FIV42_14950</name>
</gene>
<dbReference type="InterPro" id="IPR001789">
    <property type="entry name" value="Sig_transdc_resp-reg_receiver"/>
</dbReference>
<feature type="domain" description="Histidine kinase" evidence="10">
    <location>
        <begin position="294"/>
        <end position="515"/>
    </location>
</feature>
<dbReference type="PROSITE" id="PS50113">
    <property type="entry name" value="PAC"/>
    <property type="match status" value="1"/>
</dbReference>
<dbReference type="Gene3D" id="3.40.50.2300">
    <property type="match status" value="1"/>
</dbReference>
<evidence type="ECO:0000256" key="5">
    <source>
        <dbReference type="ARBA" id="ARBA00022741"/>
    </source>
</evidence>
<dbReference type="OrthoDB" id="9806821at2"/>
<evidence type="ECO:0000256" key="8">
    <source>
        <dbReference type="ARBA" id="ARBA00023012"/>
    </source>
</evidence>
<evidence type="ECO:0000259" key="11">
    <source>
        <dbReference type="PROSITE" id="PS50110"/>
    </source>
</evidence>
<dbReference type="GO" id="GO:0006355">
    <property type="term" value="P:regulation of DNA-templated transcription"/>
    <property type="evidence" value="ECO:0007669"/>
    <property type="project" value="InterPro"/>
</dbReference>
<dbReference type="InterPro" id="IPR001610">
    <property type="entry name" value="PAC"/>
</dbReference>
<feature type="domain" description="PAC" evidence="13">
    <location>
        <begin position="229"/>
        <end position="281"/>
    </location>
</feature>
<dbReference type="InterPro" id="IPR035965">
    <property type="entry name" value="PAS-like_dom_sf"/>
</dbReference>
<dbReference type="Gene3D" id="3.30.450.20">
    <property type="entry name" value="PAS domain"/>
    <property type="match status" value="1"/>
</dbReference>